<dbReference type="InterPro" id="IPR050204">
    <property type="entry name" value="AraC_XylS_family_regulators"/>
</dbReference>
<organism evidence="6 7">
    <name type="scientific">Streptomyces boetiae</name>
    <dbReference type="NCBI Taxonomy" id="3075541"/>
    <lineage>
        <taxon>Bacteria</taxon>
        <taxon>Bacillati</taxon>
        <taxon>Actinomycetota</taxon>
        <taxon>Actinomycetes</taxon>
        <taxon>Kitasatosporales</taxon>
        <taxon>Streptomycetaceae</taxon>
        <taxon>Streptomyces</taxon>
    </lineage>
</organism>
<evidence type="ECO:0000256" key="4">
    <source>
        <dbReference type="SAM" id="MobiDB-lite"/>
    </source>
</evidence>
<dbReference type="Proteomes" id="UP001183388">
    <property type="component" value="Unassembled WGS sequence"/>
</dbReference>
<dbReference type="PROSITE" id="PS00041">
    <property type="entry name" value="HTH_ARAC_FAMILY_1"/>
    <property type="match status" value="1"/>
</dbReference>
<dbReference type="SMART" id="SM00342">
    <property type="entry name" value="HTH_ARAC"/>
    <property type="match status" value="1"/>
</dbReference>
<dbReference type="Gene3D" id="1.10.10.60">
    <property type="entry name" value="Homeodomain-like"/>
    <property type="match status" value="2"/>
</dbReference>
<dbReference type="PANTHER" id="PTHR46796:SF7">
    <property type="entry name" value="ARAC FAMILY TRANSCRIPTIONAL REGULATOR"/>
    <property type="match status" value="1"/>
</dbReference>
<comment type="caution">
    <text evidence="6">The sequence shown here is derived from an EMBL/GenBank/DDBJ whole genome shotgun (WGS) entry which is preliminary data.</text>
</comment>
<reference evidence="7" key="1">
    <citation type="submission" date="2023-07" db="EMBL/GenBank/DDBJ databases">
        <title>30 novel species of actinomycetes from the DSMZ collection.</title>
        <authorList>
            <person name="Nouioui I."/>
        </authorList>
    </citation>
    <scope>NUCLEOTIDE SEQUENCE [LARGE SCALE GENOMIC DNA]</scope>
    <source>
        <strain evidence="7">DSM 44917</strain>
    </source>
</reference>
<dbReference type="SUPFAM" id="SSF46689">
    <property type="entry name" value="Homeodomain-like"/>
    <property type="match status" value="2"/>
</dbReference>
<dbReference type="InterPro" id="IPR032783">
    <property type="entry name" value="AraC_lig"/>
</dbReference>
<keyword evidence="3" id="KW-0804">Transcription</keyword>
<dbReference type="InterPro" id="IPR009057">
    <property type="entry name" value="Homeodomain-like_sf"/>
</dbReference>
<keyword evidence="7" id="KW-1185">Reference proteome</keyword>
<evidence type="ECO:0000256" key="2">
    <source>
        <dbReference type="ARBA" id="ARBA00023125"/>
    </source>
</evidence>
<accession>A0ABU2LCR0</accession>
<evidence type="ECO:0000313" key="6">
    <source>
        <dbReference type="EMBL" id="MDT0309043.1"/>
    </source>
</evidence>
<evidence type="ECO:0000313" key="7">
    <source>
        <dbReference type="Proteomes" id="UP001183388"/>
    </source>
</evidence>
<dbReference type="InterPro" id="IPR018060">
    <property type="entry name" value="HTH_AraC"/>
</dbReference>
<dbReference type="PANTHER" id="PTHR46796">
    <property type="entry name" value="HTH-TYPE TRANSCRIPTIONAL ACTIVATOR RHAS-RELATED"/>
    <property type="match status" value="1"/>
</dbReference>
<feature type="domain" description="HTH araC/xylS-type" evidence="5">
    <location>
        <begin position="206"/>
        <end position="304"/>
    </location>
</feature>
<keyword evidence="1" id="KW-0805">Transcription regulation</keyword>
<dbReference type="Pfam" id="PF12852">
    <property type="entry name" value="Cupin_6"/>
    <property type="match status" value="1"/>
</dbReference>
<keyword evidence="2" id="KW-0238">DNA-binding</keyword>
<evidence type="ECO:0000256" key="3">
    <source>
        <dbReference type="ARBA" id="ARBA00023163"/>
    </source>
</evidence>
<feature type="region of interest" description="Disordered" evidence="4">
    <location>
        <begin position="304"/>
        <end position="370"/>
    </location>
</feature>
<dbReference type="RefSeq" id="WP_311631997.1">
    <property type="nucleotide sequence ID" value="NZ_JAVREN010000030.1"/>
</dbReference>
<feature type="compositionally biased region" description="Low complexity" evidence="4">
    <location>
        <begin position="317"/>
        <end position="362"/>
    </location>
</feature>
<dbReference type="PROSITE" id="PS01124">
    <property type="entry name" value="HTH_ARAC_FAMILY_2"/>
    <property type="match status" value="1"/>
</dbReference>
<evidence type="ECO:0000256" key="1">
    <source>
        <dbReference type="ARBA" id="ARBA00023015"/>
    </source>
</evidence>
<protein>
    <submittedName>
        <fullName evidence="6">AraC family transcriptional regulator</fullName>
    </submittedName>
</protein>
<dbReference type="EMBL" id="JAVREN010000030">
    <property type="protein sequence ID" value="MDT0309043.1"/>
    <property type="molecule type" value="Genomic_DNA"/>
</dbReference>
<sequence length="370" mass="38660">MDVLSDAVAAMRTGRPHSARRRLPAPWRLRARPFEGAGFHVVLQGEAWLFPGTPPHPEPLRLGVGDVLLLPHGGAHELTDAPGSPAAETLTTCLAGSVGPEDAEGPGTVLLCGAFPLDRARPHPLLAELPEVIHLPARVGRHGSLRAAVDLLGGELAGPPLPGADGAVPALLETLLLYILRAWYDELAEQRPGSGWAAALHDPGVSAALRAIHREPARPWTVRTLGDEAGLSRAPFARRFAGLVGRPPLTYLTWWRMTLAARLLRTTTHTLRVVAEQVGYTSEFAFAKAFKREHGTTPGRFRVAPAAPGPHPEAAARRTPAPALPAAAVPAPAGAGTGAPPRTVMAPVPGAGPSPASAVLPAMPQEALPG</sequence>
<name>A0ABU2LCR0_9ACTN</name>
<dbReference type="InterPro" id="IPR018062">
    <property type="entry name" value="HTH_AraC-typ_CS"/>
</dbReference>
<evidence type="ECO:0000259" key="5">
    <source>
        <dbReference type="PROSITE" id="PS01124"/>
    </source>
</evidence>
<proteinExistence type="predicted"/>
<gene>
    <name evidence="6" type="ORF">RM780_19055</name>
</gene>
<dbReference type="Pfam" id="PF12833">
    <property type="entry name" value="HTH_18"/>
    <property type="match status" value="1"/>
</dbReference>